<proteinExistence type="predicted"/>
<dbReference type="InterPro" id="IPR029069">
    <property type="entry name" value="HotDog_dom_sf"/>
</dbReference>
<dbReference type="AlphaFoldDB" id="A0A4P7GLC5"/>
<dbReference type="OrthoDB" id="7183822at2"/>
<name>A0A4P7GLC5_9ACTN</name>
<sequence>MSALVEGTALPGQAVVPTLRQLVRYAGASRDFYEMHYDLDVARDQGHRELSVHGLLKAALLGRYVRGQVPAGGRLRSLQVSYRGMDFRDEEMRLGGRVVSVADGVARLEIWIDSVDGTRSTLGEAEVEQP</sequence>
<keyword evidence="2" id="KW-1185">Reference proteome</keyword>
<evidence type="ECO:0000313" key="2">
    <source>
        <dbReference type="Proteomes" id="UP000294894"/>
    </source>
</evidence>
<dbReference type="Gene3D" id="3.10.129.10">
    <property type="entry name" value="Hotdog Thioesterase"/>
    <property type="match status" value="1"/>
</dbReference>
<dbReference type="EMBL" id="CP038267">
    <property type="protein sequence ID" value="QBR92840.1"/>
    <property type="molecule type" value="Genomic_DNA"/>
</dbReference>
<gene>
    <name evidence="1" type="ORF">EXE57_11550</name>
</gene>
<reference evidence="1 2" key="1">
    <citation type="submission" date="2019-03" db="EMBL/GenBank/DDBJ databases">
        <title>Three New Species of Nocardioides, Nocardioides euryhalodurans sp. nov., Nocardioides seonyuensis sp. nov. and Nocardioides eburneoflavus sp. nov., Iolated from Soil.</title>
        <authorList>
            <person name="Roh S.G."/>
            <person name="Lee C."/>
            <person name="Kim M.-K."/>
            <person name="Kim S.B."/>
        </authorList>
    </citation>
    <scope>NUCLEOTIDE SEQUENCE [LARGE SCALE GENOMIC DNA]</scope>
    <source>
        <strain evidence="1 2">MMS17-SY117</strain>
    </source>
</reference>
<accession>A0A4P7GLC5</accession>
<dbReference type="RefSeq" id="WP_135077657.1">
    <property type="nucleotide sequence ID" value="NZ_CP038267.1"/>
</dbReference>
<organism evidence="1 2">
    <name type="scientific">Nocardioides euryhalodurans</name>
    <dbReference type="NCBI Taxonomy" id="2518370"/>
    <lineage>
        <taxon>Bacteria</taxon>
        <taxon>Bacillati</taxon>
        <taxon>Actinomycetota</taxon>
        <taxon>Actinomycetes</taxon>
        <taxon>Propionibacteriales</taxon>
        <taxon>Nocardioidaceae</taxon>
        <taxon>Nocardioides</taxon>
    </lineage>
</organism>
<dbReference type="SUPFAM" id="SSF54637">
    <property type="entry name" value="Thioesterase/thiol ester dehydrase-isomerase"/>
    <property type="match status" value="1"/>
</dbReference>
<protein>
    <submittedName>
        <fullName evidence="1">Uncharacterized protein</fullName>
    </submittedName>
</protein>
<evidence type="ECO:0000313" key="1">
    <source>
        <dbReference type="EMBL" id="QBR92840.1"/>
    </source>
</evidence>
<dbReference type="Proteomes" id="UP000294894">
    <property type="component" value="Chromosome"/>
</dbReference>
<dbReference type="KEGG" id="noy:EXE57_11550"/>